<dbReference type="InterPro" id="IPR052350">
    <property type="entry name" value="Metallo-dep_Lactonases"/>
</dbReference>
<dbReference type="GO" id="GO:0016787">
    <property type="term" value="F:hydrolase activity"/>
    <property type="evidence" value="ECO:0007669"/>
    <property type="project" value="InterPro"/>
</dbReference>
<evidence type="ECO:0000313" key="5">
    <source>
        <dbReference type="Proteomes" id="UP001190700"/>
    </source>
</evidence>
<dbReference type="Gene3D" id="3.20.20.140">
    <property type="entry name" value="Metal-dependent hydrolases"/>
    <property type="match status" value="1"/>
</dbReference>
<feature type="domain" description="Amidohydrolase-related" evidence="3">
    <location>
        <begin position="204"/>
        <end position="398"/>
    </location>
</feature>
<dbReference type="AlphaFoldDB" id="A0AAE0GI51"/>
<accession>A0AAE0GI51</accession>
<dbReference type="SUPFAM" id="SSF51556">
    <property type="entry name" value="Metallo-dependent hydrolases"/>
    <property type="match status" value="1"/>
</dbReference>
<organism evidence="4 5">
    <name type="scientific">Cymbomonas tetramitiformis</name>
    <dbReference type="NCBI Taxonomy" id="36881"/>
    <lineage>
        <taxon>Eukaryota</taxon>
        <taxon>Viridiplantae</taxon>
        <taxon>Chlorophyta</taxon>
        <taxon>Pyramimonadophyceae</taxon>
        <taxon>Pyramimonadales</taxon>
        <taxon>Pyramimonadaceae</taxon>
        <taxon>Cymbomonas</taxon>
    </lineage>
</organism>
<evidence type="ECO:0000313" key="4">
    <source>
        <dbReference type="EMBL" id="KAK3278457.1"/>
    </source>
</evidence>
<dbReference type="PANTHER" id="PTHR43569:SF1">
    <property type="entry name" value="BLL3371 PROTEIN"/>
    <property type="match status" value="1"/>
</dbReference>
<sequence length="398" mass="43703">MGCGKSVAPPAGEPSTETPPEKKSTKATSTDLAKLQLRRENWKSNQASFYSWLDQTPEEALEPEIEIVDPHHHLWDMRELAGHNLLGIFKQQYYMLEELLDDCVGGGHNVTHTVFMQAHSFHSADTDPMMAPLGEVLMAQGVAAQCASGKYGKFRGIAGIMGTADLAQFGAGVEPLLLACKAASPNYRGIRCTASYDSHVAENFAPKPGLYMQPKFREGFALLEKHGLVFDAWLFSSQLPDLYDLAKSFPNTTIVIDHIATPVAILGNTVRAPGYTGKQGEISAKWQADMARIALECSNVNVKVGGSAIPLLGHGFDLRDKPPTSEEVARVFKSTYLWTIETFGPGRCMFESNFPVDKVSMSYTVLWNAYKRLTKEAGLSSSDRALLFCGTAKRVYRL</sequence>
<evidence type="ECO:0000256" key="1">
    <source>
        <dbReference type="ARBA" id="ARBA00038310"/>
    </source>
</evidence>
<evidence type="ECO:0000256" key="2">
    <source>
        <dbReference type="SAM" id="MobiDB-lite"/>
    </source>
</evidence>
<dbReference type="PANTHER" id="PTHR43569">
    <property type="entry name" value="AMIDOHYDROLASE"/>
    <property type="match status" value="1"/>
</dbReference>
<dbReference type="InterPro" id="IPR006680">
    <property type="entry name" value="Amidohydro-rel"/>
</dbReference>
<dbReference type="Pfam" id="PF04909">
    <property type="entry name" value="Amidohydro_2"/>
    <property type="match status" value="1"/>
</dbReference>
<comment type="similarity">
    <text evidence="1">Belongs to the metallo-dependent hydrolases superfamily.</text>
</comment>
<keyword evidence="5" id="KW-1185">Reference proteome</keyword>
<dbReference type="InterPro" id="IPR032466">
    <property type="entry name" value="Metal_Hydrolase"/>
</dbReference>
<evidence type="ECO:0000259" key="3">
    <source>
        <dbReference type="Pfam" id="PF04909"/>
    </source>
</evidence>
<dbReference type="EMBL" id="LGRX02005426">
    <property type="protein sequence ID" value="KAK3278457.1"/>
    <property type="molecule type" value="Genomic_DNA"/>
</dbReference>
<protein>
    <recommendedName>
        <fullName evidence="3">Amidohydrolase-related domain-containing protein</fullName>
    </recommendedName>
</protein>
<proteinExistence type="inferred from homology"/>
<reference evidence="4 5" key="1">
    <citation type="journal article" date="2015" name="Genome Biol. Evol.">
        <title>Comparative Genomics of a Bacterivorous Green Alga Reveals Evolutionary Causalities and Consequences of Phago-Mixotrophic Mode of Nutrition.</title>
        <authorList>
            <person name="Burns J.A."/>
            <person name="Paasch A."/>
            <person name="Narechania A."/>
            <person name="Kim E."/>
        </authorList>
    </citation>
    <scope>NUCLEOTIDE SEQUENCE [LARGE SCALE GENOMIC DNA]</scope>
    <source>
        <strain evidence="4 5">PLY_AMNH</strain>
    </source>
</reference>
<feature type="region of interest" description="Disordered" evidence="2">
    <location>
        <begin position="1"/>
        <end position="31"/>
    </location>
</feature>
<name>A0AAE0GI51_9CHLO</name>
<gene>
    <name evidence="4" type="ORF">CYMTET_13607</name>
</gene>
<dbReference type="Proteomes" id="UP001190700">
    <property type="component" value="Unassembled WGS sequence"/>
</dbReference>
<comment type="caution">
    <text evidence="4">The sequence shown here is derived from an EMBL/GenBank/DDBJ whole genome shotgun (WGS) entry which is preliminary data.</text>
</comment>